<evidence type="ECO:0000313" key="1">
    <source>
        <dbReference type="EMBL" id="MFA0811102.1"/>
    </source>
</evidence>
<comment type="caution">
    <text evidence="1">The sequence shown here is derived from an EMBL/GenBank/DDBJ whole genome shotgun (WGS) entry which is preliminary data.</text>
</comment>
<accession>A0ABV4NYK4</accession>
<organism evidence="1 2">
    <name type="scientific">Microbulbifer epialgicus</name>
    <dbReference type="NCBI Taxonomy" id="393907"/>
    <lineage>
        <taxon>Bacteria</taxon>
        <taxon>Pseudomonadati</taxon>
        <taxon>Pseudomonadota</taxon>
        <taxon>Gammaproteobacteria</taxon>
        <taxon>Cellvibrionales</taxon>
        <taxon>Microbulbiferaceae</taxon>
        <taxon>Microbulbifer</taxon>
    </lineage>
</organism>
<dbReference type="EMBL" id="JBGMEK010000016">
    <property type="protein sequence ID" value="MFA0811102.1"/>
    <property type="molecule type" value="Genomic_DNA"/>
</dbReference>
<protein>
    <recommendedName>
        <fullName evidence="3">Phage baseplate protein</fullName>
    </recommendedName>
</protein>
<keyword evidence="2" id="KW-1185">Reference proteome</keyword>
<gene>
    <name evidence="1" type="ORF">ACCI49_09235</name>
</gene>
<sequence>MELRLTAAAILGAWEIGAARRPLDRAIAILWAAGAVEDIDPADLSLAERDRLLLSIRANTFGPTLPACATCPSCNAELEMELDAGRLIDSLPAIDTSDQPLRLLTSRDLAAICNLAPDKQASEIRARLCNRKLTDGEAEVIDQRIEQQVVATELYAEITCSECNAGWSESLDVTSHIWAEIEMTALGLLGEVSEIAAAYGWSEGEILSMSAARRTVYLTQARRA</sequence>
<reference evidence="1 2" key="1">
    <citation type="submission" date="2024-08" db="EMBL/GenBank/DDBJ databases">
        <authorList>
            <person name="Ishaq N."/>
        </authorList>
    </citation>
    <scope>NUCLEOTIDE SEQUENCE [LARGE SCALE GENOMIC DNA]</scope>
    <source>
        <strain evidence="1 2">DSM 18651</strain>
    </source>
</reference>
<dbReference type="RefSeq" id="WP_371838671.1">
    <property type="nucleotide sequence ID" value="NZ_JBGMEK010000016.1"/>
</dbReference>
<evidence type="ECO:0000313" key="2">
    <source>
        <dbReference type="Proteomes" id="UP001569428"/>
    </source>
</evidence>
<dbReference type="Proteomes" id="UP001569428">
    <property type="component" value="Unassembled WGS sequence"/>
</dbReference>
<proteinExistence type="predicted"/>
<name>A0ABV4NYK4_9GAMM</name>
<evidence type="ECO:0008006" key="3">
    <source>
        <dbReference type="Google" id="ProtNLM"/>
    </source>
</evidence>